<feature type="transmembrane region" description="Helical" evidence="8">
    <location>
        <begin position="194"/>
        <end position="215"/>
    </location>
</feature>
<dbReference type="InterPro" id="IPR002771">
    <property type="entry name" value="Multi_antbiot-R_MarC"/>
</dbReference>
<gene>
    <name evidence="9" type="ORF">D3272_23365</name>
</gene>
<keyword evidence="4" id="KW-0997">Cell inner membrane</keyword>
<evidence type="ECO:0000256" key="4">
    <source>
        <dbReference type="ARBA" id="ARBA00022519"/>
    </source>
</evidence>
<reference evidence="9 10" key="1">
    <citation type="submission" date="2018-09" db="EMBL/GenBank/DDBJ databases">
        <authorList>
            <person name="Grouzdev D.S."/>
            <person name="Krutkina M.S."/>
        </authorList>
    </citation>
    <scope>NUCLEOTIDE SEQUENCE [LARGE SCALE GENOMIC DNA]</scope>
    <source>
        <strain evidence="9 10">RmlP001</strain>
    </source>
</reference>
<evidence type="ECO:0000256" key="5">
    <source>
        <dbReference type="ARBA" id="ARBA00022692"/>
    </source>
</evidence>
<dbReference type="OrthoDB" id="21094at2"/>
<keyword evidence="6 8" id="KW-1133">Transmembrane helix</keyword>
<dbReference type="Proteomes" id="UP000289411">
    <property type="component" value="Unassembled WGS sequence"/>
</dbReference>
<evidence type="ECO:0000256" key="7">
    <source>
        <dbReference type="ARBA" id="ARBA00023136"/>
    </source>
</evidence>
<keyword evidence="5 8" id="KW-0812">Transmembrane</keyword>
<feature type="transmembrane region" description="Helical" evidence="8">
    <location>
        <begin position="52"/>
        <end position="72"/>
    </location>
</feature>
<keyword evidence="7 8" id="KW-0472">Membrane</keyword>
<sequence>MATVGSGLQNFLLALSALFSIVNPIGAALIFARVTAERSHAERLDLARRVGVYSALVMLVSLWGGAYVLDFFGISLSALRIAGGAVVAGQAWTMLAAAEDHEERKEGQAAQASGAPDVAFFPLTMPFTTGPGTMSVAIALGSNLPVGSPRMLPFILGSSAAALAVAALVWIAYGSTDRILGWLGPAGARVMSRLSAFLLLCIGTQITLGGVTEVLKGVMHG</sequence>
<keyword evidence="10" id="KW-1185">Reference proteome</keyword>
<evidence type="ECO:0000256" key="3">
    <source>
        <dbReference type="ARBA" id="ARBA00022475"/>
    </source>
</evidence>
<dbReference type="PANTHER" id="PTHR33508">
    <property type="entry name" value="UPF0056 MEMBRANE PROTEIN YHCE"/>
    <property type="match status" value="1"/>
</dbReference>
<dbReference type="GO" id="GO:0005886">
    <property type="term" value="C:plasma membrane"/>
    <property type="evidence" value="ECO:0007669"/>
    <property type="project" value="UniProtKB-SubCell"/>
</dbReference>
<dbReference type="EMBL" id="QYBC01000025">
    <property type="protein sequence ID" value="RYB01966.1"/>
    <property type="molecule type" value="Genomic_DNA"/>
</dbReference>
<dbReference type="Pfam" id="PF01914">
    <property type="entry name" value="MarC"/>
    <property type="match status" value="1"/>
</dbReference>
<comment type="caution">
    <text evidence="8">Lacks conserved residue(s) required for the propagation of feature annotation.</text>
</comment>
<evidence type="ECO:0000256" key="6">
    <source>
        <dbReference type="ARBA" id="ARBA00022989"/>
    </source>
</evidence>
<evidence type="ECO:0000256" key="2">
    <source>
        <dbReference type="ARBA" id="ARBA00009784"/>
    </source>
</evidence>
<feature type="transmembrane region" description="Helical" evidence="8">
    <location>
        <begin position="12"/>
        <end position="32"/>
    </location>
</feature>
<name>A0A4Q2R5X1_9HYPH</name>
<keyword evidence="3" id="KW-1003">Cell membrane</keyword>
<evidence type="ECO:0000313" key="10">
    <source>
        <dbReference type="Proteomes" id="UP000289411"/>
    </source>
</evidence>
<dbReference type="NCBIfam" id="TIGR00427">
    <property type="entry name" value="NAAT family transporter"/>
    <property type="match status" value="1"/>
</dbReference>
<feature type="transmembrane region" description="Helical" evidence="8">
    <location>
        <begin position="152"/>
        <end position="173"/>
    </location>
</feature>
<dbReference type="RefSeq" id="WP_129221631.1">
    <property type="nucleotide sequence ID" value="NZ_QYBC01000025.1"/>
</dbReference>
<feature type="transmembrane region" description="Helical" evidence="8">
    <location>
        <begin position="118"/>
        <end position="140"/>
    </location>
</feature>
<proteinExistence type="inferred from homology"/>
<comment type="caution">
    <text evidence="9">The sequence shown here is derived from an EMBL/GenBank/DDBJ whole genome shotgun (WGS) entry which is preliminary data.</text>
</comment>
<comment type="subcellular location">
    <subcellularLocation>
        <location evidence="1">Cell inner membrane</location>
        <topology evidence="1">Multi-pass membrane protein</topology>
    </subcellularLocation>
    <subcellularLocation>
        <location evidence="8">Cell membrane</location>
        <topology evidence="8">Multi-pass membrane protein</topology>
    </subcellularLocation>
</comment>
<evidence type="ECO:0000313" key="9">
    <source>
        <dbReference type="EMBL" id="RYB01966.1"/>
    </source>
</evidence>
<comment type="similarity">
    <text evidence="2 8">Belongs to the UPF0056 (MarC) family.</text>
</comment>
<organism evidence="9 10">
    <name type="scientific">Lichenibacterium ramalinae</name>
    <dbReference type="NCBI Taxonomy" id="2316527"/>
    <lineage>
        <taxon>Bacteria</taxon>
        <taxon>Pseudomonadati</taxon>
        <taxon>Pseudomonadota</taxon>
        <taxon>Alphaproteobacteria</taxon>
        <taxon>Hyphomicrobiales</taxon>
        <taxon>Lichenihabitantaceae</taxon>
        <taxon>Lichenibacterium</taxon>
    </lineage>
</organism>
<evidence type="ECO:0000256" key="1">
    <source>
        <dbReference type="ARBA" id="ARBA00004429"/>
    </source>
</evidence>
<reference evidence="9 10" key="2">
    <citation type="submission" date="2019-02" db="EMBL/GenBank/DDBJ databases">
        <title>'Lichenibacterium ramalinii' gen. nov. sp. nov., 'Lichenibacterium minor' gen. nov. sp. nov.</title>
        <authorList>
            <person name="Pankratov T."/>
        </authorList>
    </citation>
    <scope>NUCLEOTIDE SEQUENCE [LARGE SCALE GENOMIC DNA]</scope>
    <source>
        <strain evidence="9 10">RmlP001</strain>
    </source>
</reference>
<accession>A0A4Q2R5X1</accession>
<dbReference type="PANTHER" id="PTHR33508:SF2">
    <property type="entry name" value="UPF0056 INNER MEMBRANE PROTEIN MARC"/>
    <property type="match status" value="1"/>
</dbReference>
<dbReference type="AlphaFoldDB" id="A0A4Q2R5X1"/>
<evidence type="ECO:0000256" key="8">
    <source>
        <dbReference type="RuleBase" id="RU362048"/>
    </source>
</evidence>
<protein>
    <recommendedName>
        <fullName evidence="8">UPF0056 membrane protein</fullName>
    </recommendedName>
</protein>